<evidence type="ECO:0000313" key="4">
    <source>
        <dbReference type="Proteomes" id="UP001181693"/>
    </source>
</evidence>
<reference evidence="3" key="1">
    <citation type="thesis" date="2020" institute="ProQuest LLC" country="789 East Eisenhower Parkway, Ann Arbor, MI, USA">
        <title>Comparative Genomics and Chromosome Evolution.</title>
        <authorList>
            <person name="Mudd A.B."/>
        </authorList>
    </citation>
    <scope>NUCLEOTIDE SEQUENCE</scope>
    <source>
        <strain evidence="3">1538</strain>
        <tissue evidence="3">Blood</tissue>
    </source>
</reference>
<gene>
    <name evidence="3" type="ORF">GDO54_014662</name>
</gene>
<organism evidence="3 4">
    <name type="scientific">Pyxicephalus adspersus</name>
    <name type="common">African bullfrog</name>
    <dbReference type="NCBI Taxonomy" id="30357"/>
    <lineage>
        <taxon>Eukaryota</taxon>
        <taxon>Metazoa</taxon>
        <taxon>Chordata</taxon>
        <taxon>Craniata</taxon>
        <taxon>Vertebrata</taxon>
        <taxon>Euteleostomi</taxon>
        <taxon>Amphibia</taxon>
        <taxon>Batrachia</taxon>
        <taxon>Anura</taxon>
        <taxon>Neobatrachia</taxon>
        <taxon>Ranoidea</taxon>
        <taxon>Pyxicephalidae</taxon>
        <taxon>Pyxicephalinae</taxon>
        <taxon>Pyxicephalus</taxon>
    </lineage>
</organism>
<feature type="region of interest" description="Disordered" evidence="1">
    <location>
        <begin position="21"/>
        <end position="45"/>
    </location>
</feature>
<keyword evidence="2" id="KW-1133">Transmembrane helix</keyword>
<keyword evidence="4" id="KW-1185">Reference proteome</keyword>
<proteinExistence type="predicted"/>
<sequence>MISLPPSMTCVSCLPQPDSFPLSRPNQQGYQPVKRLQSQQGVSSGPSQWGAEYRSLLLLVLLLLFVLMAFFFCDVI</sequence>
<evidence type="ECO:0000256" key="1">
    <source>
        <dbReference type="SAM" id="MobiDB-lite"/>
    </source>
</evidence>
<evidence type="ECO:0000256" key="2">
    <source>
        <dbReference type="SAM" id="Phobius"/>
    </source>
</evidence>
<dbReference type="AlphaFoldDB" id="A0AAV3AFH1"/>
<feature type="transmembrane region" description="Helical" evidence="2">
    <location>
        <begin position="53"/>
        <end position="73"/>
    </location>
</feature>
<dbReference type="EMBL" id="DYDO01000006">
    <property type="protein sequence ID" value="DBA23780.1"/>
    <property type="molecule type" value="Genomic_DNA"/>
</dbReference>
<dbReference type="Proteomes" id="UP001181693">
    <property type="component" value="Unassembled WGS sequence"/>
</dbReference>
<name>A0AAV3AFH1_PYXAD</name>
<keyword evidence="2" id="KW-0812">Transmembrane</keyword>
<evidence type="ECO:0000313" key="3">
    <source>
        <dbReference type="EMBL" id="DBA23780.1"/>
    </source>
</evidence>
<keyword evidence="2" id="KW-0472">Membrane</keyword>
<accession>A0AAV3AFH1</accession>
<protein>
    <submittedName>
        <fullName evidence="3">Uncharacterized protein</fullName>
    </submittedName>
</protein>
<comment type="caution">
    <text evidence="3">The sequence shown here is derived from an EMBL/GenBank/DDBJ whole genome shotgun (WGS) entry which is preliminary data.</text>
</comment>